<evidence type="ECO:0000313" key="1">
    <source>
        <dbReference type="EMBL" id="EAX95484.1"/>
    </source>
</evidence>
<evidence type="ECO:0008006" key="3">
    <source>
        <dbReference type="Google" id="ProtNLM"/>
    </source>
</evidence>
<dbReference type="InterPro" id="IPR018610">
    <property type="entry name" value="UVSSA"/>
</dbReference>
<dbReference type="VEuPathDB" id="TrichDB:TVAGG3_0347750"/>
<dbReference type="Pfam" id="PF20867">
    <property type="entry name" value="UVSSA_N"/>
    <property type="match status" value="1"/>
</dbReference>
<organism evidence="1 2">
    <name type="scientific">Trichomonas vaginalis (strain ATCC PRA-98 / G3)</name>
    <dbReference type="NCBI Taxonomy" id="412133"/>
    <lineage>
        <taxon>Eukaryota</taxon>
        <taxon>Metamonada</taxon>
        <taxon>Parabasalia</taxon>
        <taxon>Trichomonadida</taxon>
        <taxon>Trichomonadidae</taxon>
        <taxon>Trichomonas</taxon>
    </lineage>
</organism>
<dbReference type="InterPro" id="IPR049408">
    <property type="entry name" value="UVSSA_N_a-solenoid_rpt"/>
</dbReference>
<dbReference type="PANTHER" id="PTHR28670:SF1">
    <property type="entry name" value="UV-STIMULATED SCAFFOLD PROTEIN A"/>
    <property type="match status" value="1"/>
</dbReference>
<dbReference type="EMBL" id="DS113803">
    <property type="protein sequence ID" value="EAX95484.1"/>
    <property type="molecule type" value="Genomic_DNA"/>
</dbReference>
<dbReference type="InParanoid" id="A2FHX5"/>
<dbReference type="SUPFAM" id="SSF48464">
    <property type="entry name" value="ENTH/VHS domain"/>
    <property type="match status" value="1"/>
</dbReference>
<dbReference type="InterPro" id="IPR008942">
    <property type="entry name" value="ENTH_VHS"/>
</dbReference>
<gene>
    <name evidence="1" type="ORF">TVAG_222800</name>
</gene>
<dbReference type="Proteomes" id="UP000001542">
    <property type="component" value="Unassembled WGS sequence"/>
</dbReference>
<name>A2FHX5_TRIV3</name>
<reference evidence="1" key="1">
    <citation type="submission" date="2006-10" db="EMBL/GenBank/DDBJ databases">
        <authorList>
            <person name="Amadeo P."/>
            <person name="Zhao Q."/>
            <person name="Wortman J."/>
            <person name="Fraser-Liggett C."/>
            <person name="Carlton J."/>
        </authorList>
    </citation>
    <scope>NUCLEOTIDE SEQUENCE</scope>
    <source>
        <strain evidence="1">G3</strain>
    </source>
</reference>
<sequence length="266" mass="31647">MTEKVDVWRMIRMLTSDKGDVEVLNEKNLKKLVQQLRSDNSQYQSFYQFLDKRAESSSSQTRYLTLQLTNYFFIRSAHFRHEVCNSYLFGFLQKFYDKLPSPKKFAEKIEHYFPIIIQIWSEDYKHIYPQLSYLPQQFPSNKSVKMTRQERINLTNAKLLSQNFKKEYEPFLNKIENLIKLLSPPDADQFPPSDEYFSLVKENLMIERKPMERCLADLSWVTTITKRAAGDTDIHTQMSELYKRAQTLSDSMTGYNDDEFEEVETI</sequence>
<dbReference type="RefSeq" id="XP_001308414.1">
    <property type="nucleotide sequence ID" value="XM_001308413.1"/>
</dbReference>
<dbReference type="VEuPathDB" id="TrichDB:TVAG_222800"/>
<dbReference type="AlphaFoldDB" id="A2FHX5"/>
<dbReference type="PANTHER" id="PTHR28670">
    <property type="entry name" value="UV-STIMULATED SCAFFOLD PROTEIN A"/>
    <property type="match status" value="1"/>
</dbReference>
<dbReference type="SMR" id="A2FHX5"/>
<evidence type="ECO:0000313" key="2">
    <source>
        <dbReference type="Proteomes" id="UP000001542"/>
    </source>
</evidence>
<proteinExistence type="predicted"/>
<dbReference type="GO" id="GO:0009411">
    <property type="term" value="P:response to UV"/>
    <property type="evidence" value="ECO:0007669"/>
    <property type="project" value="InterPro"/>
</dbReference>
<dbReference type="KEGG" id="tva:4753235"/>
<protein>
    <recommendedName>
        <fullName evidence="3">VHS domain-containing protein</fullName>
    </recommendedName>
</protein>
<keyword evidence="2" id="KW-1185">Reference proteome</keyword>
<accession>A2FHX5</accession>
<reference evidence="1" key="2">
    <citation type="journal article" date="2007" name="Science">
        <title>Draft genome sequence of the sexually transmitted pathogen Trichomonas vaginalis.</title>
        <authorList>
            <person name="Carlton J.M."/>
            <person name="Hirt R.P."/>
            <person name="Silva J.C."/>
            <person name="Delcher A.L."/>
            <person name="Schatz M."/>
            <person name="Zhao Q."/>
            <person name="Wortman J.R."/>
            <person name="Bidwell S.L."/>
            <person name="Alsmark U.C.M."/>
            <person name="Besteiro S."/>
            <person name="Sicheritz-Ponten T."/>
            <person name="Noel C.J."/>
            <person name="Dacks J.B."/>
            <person name="Foster P.G."/>
            <person name="Simillion C."/>
            <person name="Van de Peer Y."/>
            <person name="Miranda-Saavedra D."/>
            <person name="Barton G.J."/>
            <person name="Westrop G.D."/>
            <person name="Mueller S."/>
            <person name="Dessi D."/>
            <person name="Fiori P.L."/>
            <person name="Ren Q."/>
            <person name="Paulsen I."/>
            <person name="Zhang H."/>
            <person name="Bastida-Corcuera F.D."/>
            <person name="Simoes-Barbosa A."/>
            <person name="Brown M.T."/>
            <person name="Hayes R.D."/>
            <person name="Mukherjee M."/>
            <person name="Okumura C.Y."/>
            <person name="Schneider R."/>
            <person name="Smith A.J."/>
            <person name="Vanacova S."/>
            <person name="Villalvazo M."/>
            <person name="Haas B.J."/>
            <person name="Pertea M."/>
            <person name="Feldblyum T.V."/>
            <person name="Utterback T.R."/>
            <person name="Shu C.L."/>
            <person name="Osoegawa K."/>
            <person name="de Jong P.J."/>
            <person name="Hrdy I."/>
            <person name="Horvathova L."/>
            <person name="Zubacova Z."/>
            <person name="Dolezal P."/>
            <person name="Malik S.B."/>
            <person name="Logsdon J.M. Jr."/>
            <person name="Henze K."/>
            <person name="Gupta A."/>
            <person name="Wang C.C."/>
            <person name="Dunne R.L."/>
            <person name="Upcroft J.A."/>
            <person name="Upcroft P."/>
            <person name="White O."/>
            <person name="Salzberg S.L."/>
            <person name="Tang P."/>
            <person name="Chiu C.-H."/>
            <person name="Lee Y.-S."/>
            <person name="Embley T.M."/>
            <person name="Coombs G.H."/>
            <person name="Mottram J.C."/>
            <person name="Tachezy J."/>
            <person name="Fraser-Liggett C.M."/>
            <person name="Johnson P.J."/>
        </authorList>
    </citation>
    <scope>NUCLEOTIDE SEQUENCE [LARGE SCALE GENOMIC DNA]</scope>
    <source>
        <strain evidence="1">G3</strain>
    </source>
</reference>